<dbReference type="PANTHER" id="PTHR43649:SF12">
    <property type="entry name" value="DIACETYLCHITOBIOSE BINDING PROTEIN DASA"/>
    <property type="match status" value="1"/>
</dbReference>
<dbReference type="InterPro" id="IPR006059">
    <property type="entry name" value="SBP"/>
</dbReference>
<accession>A0A2K4ZQ02</accession>
<dbReference type="PROSITE" id="PS51257">
    <property type="entry name" value="PROKAR_LIPOPROTEIN"/>
    <property type="match status" value="1"/>
</dbReference>
<evidence type="ECO:0000313" key="4">
    <source>
        <dbReference type="Proteomes" id="UP000236311"/>
    </source>
</evidence>
<evidence type="ECO:0000313" key="3">
    <source>
        <dbReference type="EMBL" id="SOY32432.1"/>
    </source>
</evidence>
<gene>
    <name evidence="3" type="primary">lipO_25</name>
    <name evidence="3" type="ORF">AMURIS_05191</name>
</gene>
<dbReference type="AlphaFoldDB" id="A0A2K4ZQ02"/>
<dbReference type="Gene3D" id="3.40.190.10">
    <property type="entry name" value="Periplasmic binding protein-like II"/>
    <property type="match status" value="2"/>
</dbReference>
<reference evidence="3 4" key="1">
    <citation type="submission" date="2018-01" db="EMBL/GenBank/DDBJ databases">
        <authorList>
            <person name="Gaut B.S."/>
            <person name="Morton B.R."/>
            <person name="Clegg M.T."/>
            <person name="Duvall M.R."/>
        </authorList>
    </citation>
    <scope>NUCLEOTIDE SEQUENCE [LARGE SCALE GENOMIC DNA]</scope>
    <source>
        <strain evidence="3">GP69</strain>
    </source>
</reference>
<feature type="signal peptide" evidence="2">
    <location>
        <begin position="1"/>
        <end position="21"/>
    </location>
</feature>
<proteinExistence type="predicted"/>
<keyword evidence="4" id="KW-1185">Reference proteome</keyword>
<dbReference type="RefSeq" id="WP_103242379.1">
    <property type="nucleotide sequence ID" value="NZ_JANJZD010000055.1"/>
</dbReference>
<dbReference type="SUPFAM" id="SSF53850">
    <property type="entry name" value="Periplasmic binding protein-like II"/>
    <property type="match status" value="1"/>
</dbReference>
<dbReference type="Pfam" id="PF01547">
    <property type="entry name" value="SBP_bac_1"/>
    <property type="match status" value="1"/>
</dbReference>
<feature type="region of interest" description="Disordered" evidence="1">
    <location>
        <begin position="26"/>
        <end position="62"/>
    </location>
</feature>
<organism evidence="3 4">
    <name type="scientific">Acetatifactor muris</name>
    <dbReference type="NCBI Taxonomy" id="879566"/>
    <lineage>
        <taxon>Bacteria</taxon>
        <taxon>Bacillati</taxon>
        <taxon>Bacillota</taxon>
        <taxon>Clostridia</taxon>
        <taxon>Lachnospirales</taxon>
        <taxon>Lachnospiraceae</taxon>
        <taxon>Acetatifactor</taxon>
    </lineage>
</organism>
<dbReference type="EMBL" id="OFSM01000050">
    <property type="protein sequence ID" value="SOY32432.1"/>
    <property type="molecule type" value="Genomic_DNA"/>
</dbReference>
<keyword evidence="3" id="KW-0449">Lipoprotein</keyword>
<dbReference type="PANTHER" id="PTHR43649">
    <property type="entry name" value="ARABINOSE-BINDING PROTEIN-RELATED"/>
    <property type="match status" value="1"/>
</dbReference>
<evidence type="ECO:0000256" key="1">
    <source>
        <dbReference type="SAM" id="MobiDB-lite"/>
    </source>
</evidence>
<evidence type="ECO:0000256" key="2">
    <source>
        <dbReference type="SAM" id="SignalP"/>
    </source>
</evidence>
<dbReference type="Proteomes" id="UP000236311">
    <property type="component" value="Unassembled WGS sequence"/>
</dbReference>
<sequence length="548" mass="61868">MKAKKVTALLMAVLMTAGCLAGCGDQQAETSETTSGQETSADASKEGTDSAPEESSEAADAGEPVKLSIMLHSVNEVPEGSIADQWVDQLEEKLNVELEWVIPPSSAYEDNLQLYLINEDKPDIMCFPTEWLTQTSFTDACQSGMFYDISDQLENYPNLMAHTAQISWEALDVFNDGRVWGVPRSTVCRADGFLLREDWLKNLNIDYTEGELMTLDEFYDMLYAFTYNDPDGNGIDDTWGLKSYATDNGSLNSNLNRIFHIGGGEAWYEMADGTVTNLKYSKDHDYYKQYLEFANKCWKAGVMEPDAFALDGAASKERNAQYGCIAEYPGNIDLYDKEDRTYVYCPGVVVDGDPIGTYTYGDHNTGVWYYYAISSTCEHPEKFLELADYILSDEQWINLNAKNLVDVGFVMDADGNYDFSMFDALKADDEKNGTKLANTSLISAFLRRSDGAEFFIAKTNPPERQKRLADLIEITFDLYWPAVDRGYKPEVATDPIFIEYKNFMIQEESKIITGDKPVEYWDELLDGFYEAGYDKYVEEMTAYIDSLK</sequence>
<feature type="chain" id="PRO_5039649559" evidence="2">
    <location>
        <begin position="22"/>
        <end position="548"/>
    </location>
</feature>
<protein>
    <submittedName>
        <fullName evidence="3">Lipoprotein LipO</fullName>
    </submittedName>
</protein>
<keyword evidence="2" id="KW-0732">Signal</keyword>
<dbReference type="OrthoDB" id="2644263at2"/>
<dbReference type="InterPro" id="IPR050490">
    <property type="entry name" value="Bact_solute-bd_prot1"/>
</dbReference>
<feature type="compositionally biased region" description="Low complexity" evidence="1">
    <location>
        <begin position="26"/>
        <end position="41"/>
    </location>
</feature>
<name>A0A2K4ZQ02_9FIRM</name>